<comment type="caution">
    <text evidence="3">The sequence shown here is derived from an EMBL/GenBank/DDBJ whole genome shotgun (WGS) entry which is preliminary data.</text>
</comment>
<gene>
    <name evidence="3" type="primary">dgcN</name>
    <name evidence="3" type="ORF">V6255_10135</name>
</gene>
<feature type="domain" description="D-glutamate N-acetyltransferase-like N-terminal" evidence="2">
    <location>
        <begin position="41"/>
        <end position="124"/>
    </location>
</feature>
<dbReference type="SUPFAM" id="SSF52540">
    <property type="entry name" value="P-loop containing nucleoside triphosphate hydrolases"/>
    <property type="match status" value="1"/>
</dbReference>
<keyword evidence="4" id="KW-1185">Reference proteome</keyword>
<sequence>MEIKKPYLLFLGDAQDPLAAKVAQGIKQWHPEYCAGQYRMEDCQADCSLTDMNIAQAKAAGVKTLVIGVANRGGIISDNWLTILKEALEAGMDLASGLHNKLTDIPELKELADSLGRNLFDVRFPTQTFPVANGLKRSGKRVLQVGTDCSVGKMYTALALEKEMLAQGMKTSFRATGQTGILISGSGVSIDAVVADFIAGAVETIAPANDADHWDVIEGQGSLFHASFSGVTAGLIHGSQADALVLCHEPTREHMRGLPTYPLPDLKTCMELNLTMARITNPDVKFVGISVNTSQLSEAEAAKYLAEVEAEFNLPAVDPFREGVSRIVEALAKI</sequence>
<evidence type="ECO:0000313" key="3">
    <source>
        <dbReference type="EMBL" id="MEL0659494.1"/>
    </source>
</evidence>
<dbReference type="PANTHER" id="PTHR40690:SF1">
    <property type="entry name" value="DUF1611 DOMAIN-CONTAINING PROTEIN"/>
    <property type="match status" value="1"/>
</dbReference>
<accession>A0ABU9HC85</accession>
<dbReference type="Proteomes" id="UP001366060">
    <property type="component" value="Unassembled WGS sequence"/>
</dbReference>
<dbReference type="Gene3D" id="3.40.50.720">
    <property type="entry name" value="NAD(P)-binding Rossmann-like Domain"/>
    <property type="match status" value="1"/>
</dbReference>
<dbReference type="InterPro" id="IPR035402">
    <property type="entry name" value="DgcN-like_N"/>
</dbReference>
<dbReference type="Pfam" id="PF07755">
    <property type="entry name" value="DUF1611"/>
    <property type="match status" value="1"/>
</dbReference>
<feature type="domain" description="D-glutamate N-acetyltransferase-like C-terminal" evidence="1">
    <location>
        <begin position="131"/>
        <end position="328"/>
    </location>
</feature>
<dbReference type="NCBIfam" id="NF041892">
    <property type="entry name" value="DgcN"/>
    <property type="match status" value="1"/>
</dbReference>
<dbReference type="RefSeq" id="WP_341628045.1">
    <property type="nucleotide sequence ID" value="NZ_JBAKBA010000021.1"/>
</dbReference>
<organism evidence="3 4">
    <name type="scientific">Psychromonas arctica</name>
    <dbReference type="NCBI Taxonomy" id="168275"/>
    <lineage>
        <taxon>Bacteria</taxon>
        <taxon>Pseudomonadati</taxon>
        <taxon>Pseudomonadota</taxon>
        <taxon>Gammaproteobacteria</taxon>
        <taxon>Alteromonadales</taxon>
        <taxon>Psychromonadaceae</taxon>
        <taxon>Psychromonas</taxon>
    </lineage>
</organism>
<dbReference type="Gene3D" id="3.40.50.300">
    <property type="entry name" value="P-loop containing nucleotide triphosphate hydrolases"/>
    <property type="match status" value="1"/>
</dbReference>
<protein>
    <submittedName>
        <fullName evidence="3">N-acetyltransferase DgcN</fullName>
    </submittedName>
</protein>
<evidence type="ECO:0000313" key="4">
    <source>
        <dbReference type="Proteomes" id="UP001366060"/>
    </source>
</evidence>
<dbReference type="InterPro" id="IPR027417">
    <property type="entry name" value="P-loop_NTPase"/>
</dbReference>
<reference evidence="3 4" key="1">
    <citation type="submission" date="2024-02" db="EMBL/GenBank/DDBJ databases">
        <title>Bacteria isolated from the canopy kelp, Nereocystis luetkeana.</title>
        <authorList>
            <person name="Pfister C.A."/>
            <person name="Younker I.T."/>
            <person name="Light S.H."/>
        </authorList>
    </citation>
    <scope>NUCLEOTIDE SEQUENCE [LARGE SCALE GENOMIC DNA]</scope>
    <source>
        <strain evidence="3 4">TI.2.07</strain>
    </source>
</reference>
<dbReference type="EMBL" id="JBAKBA010000021">
    <property type="protein sequence ID" value="MEL0659494.1"/>
    <property type="molecule type" value="Genomic_DNA"/>
</dbReference>
<evidence type="ECO:0000259" key="1">
    <source>
        <dbReference type="Pfam" id="PF07755"/>
    </source>
</evidence>
<dbReference type="PIRSF" id="PIRSF026760">
    <property type="entry name" value="UCP026760"/>
    <property type="match status" value="1"/>
</dbReference>
<proteinExistence type="predicted"/>
<evidence type="ECO:0000259" key="2">
    <source>
        <dbReference type="Pfam" id="PF17396"/>
    </source>
</evidence>
<dbReference type="Pfam" id="PF17396">
    <property type="entry name" value="DUF1611_N"/>
    <property type="match status" value="1"/>
</dbReference>
<name>A0ABU9HC85_9GAMM</name>
<dbReference type="InterPro" id="IPR035086">
    <property type="entry name" value="DgcN-like_C"/>
</dbReference>
<dbReference type="PANTHER" id="PTHR40690">
    <property type="entry name" value="GLL3100 PROTEIN"/>
    <property type="match status" value="1"/>
</dbReference>
<dbReference type="InterPro" id="IPR011669">
    <property type="entry name" value="DgcN-like"/>
</dbReference>